<dbReference type="PANTHER" id="PTHR33495">
    <property type="entry name" value="ANTI-SIGMA FACTOR ANTAGONIST TM_1081-RELATED-RELATED"/>
    <property type="match status" value="1"/>
</dbReference>
<dbReference type="EMBL" id="JAERQM010000009">
    <property type="protein sequence ID" value="MBU8546801.1"/>
    <property type="molecule type" value="Genomic_DNA"/>
</dbReference>
<evidence type="ECO:0000313" key="2">
    <source>
        <dbReference type="EMBL" id="MBU8546801.1"/>
    </source>
</evidence>
<dbReference type="Proteomes" id="UP000689967">
    <property type="component" value="Unassembled WGS sequence"/>
</dbReference>
<comment type="caution">
    <text evidence="2">The sequence shown here is derived from an EMBL/GenBank/DDBJ whole genome shotgun (WGS) entry which is preliminary data.</text>
</comment>
<keyword evidence="3" id="KW-1185">Reference proteome</keyword>
<accession>A0ABS6HEP0</accession>
<protein>
    <submittedName>
        <fullName evidence="2">STAS domain-containing protein</fullName>
    </submittedName>
</protein>
<reference evidence="2 3" key="1">
    <citation type="submission" date="2021-01" db="EMBL/GenBank/DDBJ databases">
        <title>Roseomonas sp. nov, a bacterium isolated from an oil production mixture in Yumen Oilfield.</title>
        <authorList>
            <person name="Wu D."/>
        </authorList>
    </citation>
    <scope>NUCLEOTIDE SEQUENCE [LARGE SCALE GENOMIC DNA]</scope>
    <source>
        <strain evidence="2 3">ROY-5-3</strain>
    </source>
</reference>
<organism evidence="2 3">
    <name type="scientific">Falsiroseomonas oleicola</name>
    <dbReference type="NCBI Taxonomy" id="2801474"/>
    <lineage>
        <taxon>Bacteria</taxon>
        <taxon>Pseudomonadati</taxon>
        <taxon>Pseudomonadota</taxon>
        <taxon>Alphaproteobacteria</taxon>
        <taxon>Acetobacterales</taxon>
        <taxon>Roseomonadaceae</taxon>
        <taxon>Falsiroseomonas</taxon>
    </lineage>
</organism>
<proteinExistence type="predicted"/>
<dbReference type="NCBIfam" id="TIGR00377">
    <property type="entry name" value="ant_ant_sig"/>
    <property type="match status" value="1"/>
</dbReference>
<sequence length="110" mass="11165">MDISESTDKGVKVAALTGRLDTATAPAAETKLLALMEGGAKVVADLAEVHYVSSAGLRVLLKAAKQAKAIGGSFAVASPQAPVREVLEISGFDKILAIHPTRDAAVAALA</sequence>
<evidence type="ECO:0000259" key="1">
    <source>
        <dbReference type="PROSITE" id="PS50801"/>
    </source>
</evidence>
<gene>
    <name evidence="2" type="ORF">JJQ90_23985</name>
</gene>
<dbReference type="PROSITE" id="PS50801">
    <property type="entry name" value="STAS"/>
    <property type="match status" value="1"/>
</dbReference>
<dbReference type="InterPro" id="IPR002645">
    <property type="entry name" value="STAS_dom"/>
</dbReference>
<dbReference type="InterPro" id="IPR003658">
    <property type="entry name" value="Anti-sigma_ant"/>
</dbReference>
<name>A0ABS6HEP0_9PROT</name>
<feature type="domain" description="STAS" evidence="1">
    <location>
        <begin position="1"/>
        <end position="109"/>
    </location>
</feature>
<dbReference type="Pfam" id="PF01740">
    <property type="entry name" value="STAS"/>
    <property type="match status" value="1"/>
</dbReference>
<dbReference type="CDD" id="cd07043">
    <property type="entry name" value="STAS_anti-anti-sigma_factors"/>
    <property type="match status" value="1"/>
</dbReference>
<dbReference type="RefSeq" id="WP_216878815.1">
    <property type="nucleotide sequence ID" value="NZ_JAERQM010000009.1"/>
</dbReference>
<evidence type="ECO:0000313" key="3">
    <source>
        <dbReference type="Proteomes" id="UP000689967"/>
    </source>
</evidence>